<keyword evidence="17" id="KW-0675">Receptor</keyword>
<dbReference type="FunFam" id="3.80.10.10:FF:000383">
    <property type="entry name" value="Leucine-rich repeat receptor protein kinase EMS1"/>
    <property type="match status" value="1"/>
</dbReference>
<dbReference type="PANTHER" id="PTHR48056">
    <property type="entry name" value="LRR RECEPTOR-LIKE SERINE/THREONINE-PROTEIN KINASE-RELATED"/>
    <property type="match status" value="1"/>
</dbReference>
<protein>
    <recommendedName>
        <fullName evidence="3">non-specific serine/threonine protein kinase</fullName>
        <ecNumber evidence="3">2.7.11.1</ecNumber>
    </recommendedName>
</protein>
<dbReference type="GO" id="GO:0009653">
    <property type="term" value="P:anatomical structure morphogenesis"/>
    <property type="evidence" value="ECO:0007669"/>
    <property type="project" value="UniProtKB-ARBA"/>
</dbReference>
<evidence type="ECO:0000256" key="21">
    <source>
        <dbReference type="ARBA" id="ARBA00048679"/>
    </source>
</evidence>
<evidence type="ECO:0000256" key="14">
    <source>
        <dbReference type="ARBA" id="ARBA00022840"/>
    </source>
</evidence>
<dbReference type="PROSITE" id="PS00109">
    <property type="entry name" value="PROTEIN_KINASE_TYR"/>
    <property type="match status" value="1"/>
</dbReference>
<keyword evidence="16" id="KW-0472">Membrane</keyword>
<keyword evidence="18" id="KW-0325">Glycoprotein</keyword>
<keyword evidence="11" id="KW-0677">Repeat</keyword>
<dbReference type="Gene3D" id="3.30.200.20">
    <property type="entry name" value="Phosphorylase Kinase, domain 1"/>
    <property type="match status" value="1"/>
</dbReference>
<comment type="catalytic activity">
    <reaction evidence="21">
        <text>L-seryl-[protein] + ATP = O-phospho-L-seryl-[protein] + ADP + H(+)</text>
        <dbReference type="Rhea" id="RHEA:17989"/>
        <dbReference type="Rhea" id="RHEA-COMP:9863"/>
        <dbReference type="Rhea" id="RHEA-COMP:11604"/>
        <dbReference type="ChEBI" id="CHEBI:15378"/>
        <dbReference type="ChEBI" id="CHEBI:29999"/>
        <dbReference type="ChEBI" id="CHEBI:30616"/>
        <dbReference type="ChEBI" id="CHEBI:83421"/>
        <dbReference type="ChEBI" id="CHEBI:456216"/>
        <dbReference type="EC" id="2.7.11.1"/>
    </reaction>
</comment>
<keyword evidence="14 22" id="KW-0067">ATP-binding</keyword>
<evidence type="ECO:0000256" key="20">
    <source>
        <dbReference type="ARBA" id="ARBA00047899"/>
    </source>
</evidence>
<dbReference type="SMART" id="SM00369">
    <property type="entry name" value="LRR_TYP"/>
    <property type="match status" value="16"/>
</dbReference>
<dbReference type="InterPro" id="IPR001611">
    <property type="entry name" value="Leu-rich_rpt"/>
</dbReference>
<dbReference type="PRINTS" id="PR00019">
    <property type="entry name" value="LEURICHRPT"/>
</dbReference>
<dbReference type="GO" id="GO:0004674">
    <property type="term" value="F:protein serine/threonine kinase activity"/>
    <property type="evidence" value="ECO:0007669"/>
    <property type="project" value="UniProtKB-KW"/>
</dbReference>
<dbReference type="InterPro" id="IPR032675">
    <property type="entry name" value="LRR_dom_sf"/>
</dbReference>
<keyword evidence="13" id="KW-0418">Kinase</keyword>
<comment type="similarity">
    <text evidence="19">Belongs to the polygalacturonase-inhibiting protein family.</text>
</comment>
<dbReference type="SUPFAM" id="SSF52058">
    <property type="entry name" value="L domain-like"/>
    <property type="match status" value="1"/>
</dbReference>
<keyword evidence="15" id="KW-1133">Transmembrane helix</keyword>
<dbReference type="FunFam" id="3.30.200.20:FF:000309">
    <property type="entry name" value="Leucine-rich repeat receptor protein kinase MSP1"/>
    <property type="match status" value="1"/>
</dbReference>
<feature type="binding site" evidence="22">
    <location>
        <position position="780"/>
    </location>
    <ligand>
        <name>ATP</name>
        <dbReference type="ChEBI" id="CHEBI:30616"/>
    </ligand>
</feature>
<keyword evidence="4" id="KW-0964">Secreted</keyword>
<evidence type="ECO:0000256" key="22">
    <source>
        <dbReference type="PROSITE-ProRule" id="PRU10141"/>
    </source>
</evidence>
<dbReference type="GO" id="GO:0005524">
    <property type="term" value="F:ATP binding"/>
    <property type="evidence" value="ECO:0007669"/>
    <property type="project" value="UniProtKB-UniRule"/>
</dbReference>
<dbReference type="InterPro" id="IPR011009">
    <property type="entry name" value="Kinase-like_dom_sf"/>
</dbReference>
<evidence type="ECO:0000313" key="24">
    <source>
        <dbReference type="EMBL" id="RQO93736.1"/>
    </source>
</evidence>
<dbReference type="SUPFAM" id="SSF56112">
    <property type="entry name" value="Protein kinase-like (PK-like)"/>
    <property type="match status" value="1"/>
</dbReference>
<dbReference type="Gene3D" id="1.10.510.10">
    <property type="entry name" value="Transferase(Phosphotransferase) domain 1"/>
    <property type="match status" value="1"/>
</dbReference>
<evidence type="ECO:0000256" key="16">
    <source>
        <dbReference type="ARBA" id="ARBA00023136"/>
    </source>
</evidence>
<evidence type="ECO:0000256" key="2">
    <source>
        <dbReference type="ARBA" id="ARBA00004479"/>
    </source>
</evidence>
<dbReference type="InterPro" id="IPR017441">
    <property type="entry name" value="Protein_kinase_ATP_BS"/>
</dbReference>
<evidence type="ECO:0000256" key="11">
    <source>
        <dbReference type="ARBA" id="ARBA00022737"/>
    </source>
</evidence>
<dbReference type="FunFam" id="3.80.10.10:FF:000095">
    <property type="entry name" value="LRR receptor-like serine/threonine-protein kinase GSO1"/>
    <property type="match status" value="1"/>
</dbReference>
<organism evidence="24">
    <name type="scientific">Populus trichocarpa</name>
    <name type="common">Western balsam poplar</name>
    <name type="synonym">Populus balsamifera subsp. trichocarpa</name>
    <dbReference type="NCBI Taxonomy" id="3694"/>
    <lineage>
        <taxon>Eukaryota</taxon>
        <taxon>Viridiplantae</taxon>
        <taxon>Streptophyta</taxon>
        <taxon>Embryophyta</taxon>
        <taxon>Tracheophyta</taxon>
        <taxon>Spermatophyta</taxon>
        <taxon>Magnoliopsida</taxon>
        <taxon>eudicotyledons</taxon>
        <taxon>Gunneridae</taxon>
        <taxon>Pentapetalae</taxon>
        <taxon>rosids</taxon>
        <taxon>fabids</taxon>
        <taxon>Malpighiales</taxon>
        <taxon>Salicaceae</taxon>
        <taxon>Saliceae</taxon>
        <taxon>Populus</taxon>
    </lineage>
</organism>
<feature type="domain" description="Protein kinase" evidence="23">
    <location>
        <begin position="752"/>
        <end position="1016"/>
    </location>
</feature>
<dbReference type="FunFam" id="3.80.10.10:FF:002833">
    <property type="entry name" value="Uncharacterized protein"/>
    <property type="match status" value="1"/>
</dbReference>
<dbReference type="InterPro" id="IPR008266">
    <property type="entry name" value="Tyr_kinase_AS"/>
</dbReference>
<name>A0A3N7FAX9_POPTR</name>
<comment type="catalytic activity">
    <reaction evidence="20">
        <text>L-threonyl-[protein] + ATP = O-phospho-L-threonyl-[protein] + ADP + H(+)</text>
        <dbReference type="Rhea" id="RHEA:46608"/>
        <dbReference type="Rhea" id="RHEA-COMP:11060"/>
        <dbReference type="Rhea" id="RHEA-COMP:11605"/>
        <dbReference type="ChEBI" id="CHEBI:15378"/>
        <dbReference type="ChEBI" id="CHEBI:30013"/>
        <dbReference type="ChEBI" id="CHEBI:30616"/>
        <dbReference type="ChEBI" id="CHEBI:61977"/>
        <dbReference type="ChEBI" id="CHEBI:456216"/>
        <dbReference type="EC" id="2.7.11.1"/>
    </reaction>
</comment>
<evidence type="ECO:0000256" key="15">
    <source>
        <dbReference type="ARBA" id="ARBA00022989"/>
    </source>
</evidence>
<evidence type="ECO:0000256" key="19">
    <source>
        <dbReference type="ARBA" id="ARBA00038043"/>
    </source>
</evidence>
<dbReference type="InParanoid" id="A0A3N7FAX9"/>
<dbReference type="GO" id="GO:0099402">
    <property type="term" value="P:plant organ development"/>
    <property type="evidence" value="ECO:0007669"/>
    <property type="project" value="UniProtKB-ARBA"/>
</dbReference>
<dbReference type="InterPro" id="IPR000719">
    <property type="entry name" value="Prot_kinase_dom"/>
</dbReference>
<keyword evidence="5" id="KW-0723">Serine/threonine-protein kinase</keyword>
<dbReference type="PANTHER" id="PTHR48056:SF23">
    <property type="entry name" value="PROTEIN KINASE DOMAIN-CONTAINING PROTEIN"/>
    <property type="match status" value="1"/>
</dbReference>
<gene>
    <name evidence="24" type="ORF">POPTR_T103000</name>
</gene>
<keyword evidence="12 22" id="KW-0547">Nucleotide-binding</keyword>
<keyword evidence="8" id="KW-0808">Transferase</keyword>
<evidence type="ECO:0000256" key="10">
    <source>
        <dbReference type="ARBA" id="ARBA00022729"/>
    </source>
</evidence>
<reference evidence="24" key="2">
    <citation type="submission" date="2017-07" db="EMBL/GenBank/DDBJ databases">
        <title>WGS assembly of Populus trichocarpa.</title>
        <authorList>
            <person name="Tuskan G."/>
            <person name="Difazio S."/>
            <person name="Jansson S."/>
            <person name="Bohlmann J."/>
            <person name="Grigoriev I."/>
            <person name="Hellsten U."/>
            <person name="Putnam N."/>
            <person name="Ralph S."/>
            <person name="Rombauts S."/>
            <person name="Salamov A."/>
            <person name="Schein J."/>
            <person name="Sterck L."/>
            <person name="Aerts A."/>
            <person name="Bhalerao R."/>
            <person name="Bhalerao R."/>
            <person name="Blaudez D."/>
            <person name="Boerjan W."/>
            <person name="Brun A."/>
            <person name="Brunner A."/>
            <person name="Busov V."/>
            <person name="Campbell M."/>
            <person name="Carlson J."/>
            <person name="Chalot M."/>
            <person name="Chapman J."/>
            <person name="Chen G."/>
            <person name="Cooper D."/>
            <person name="Coutinho P."/>
            <person name="Couturier J."/>
            <person name="Covert S."/>
            <person name="Cronk Q."/>
            <person name="Cunningham R."/>
            <person name="Davis J."/>
            <person name="Degroeve S."/>
            <person name="Dejardin A."/>
            <person name="Depamphilis C."/>
            <person name="Detter J."/>
            <person name="Dirks B."/>
            <person name="Dubchak I."/>
            <person name="Duplessis S."/>
            <person name="Ehlting J."/>
            <person name="Ellis B."/>
            <person name="Gendler K."/>
            <person name="Goodstein D."/>
            <person name="Gribskov M."/>
            <person name="Grimwood J."/>
            <person name="Groover A."/>
            <person name="Gunter L."/>
            <person name="Hamberger B."/>
            <person name="Heinze B."/>
            <person name="Helariutta Y."/>
            <person name="Henrissat B."/>
            <person name="Holligan D."/>
            <person name="Holt R."/>
            <person name="Huang W."/>
            <person name="Islam-Faridi N."/>
            <person name="Jones S."/>
            <person name="Jones-Rhoades M."/>
            <person name="Jorgensen R."/>
            <person name="Joshi C."/>
            <person name="Kangasjarvi J."/>
            <person name="Karlsson J."/>
            <person name="Kelleher C."/>
            <person name="Kirkpatrick R."/>
            <person name="Kirst M."/>
            <person name="Kohler A."/>
            <person name="Kalluri U."/>
            <person name="Larimer F."/>
            <person name="Leebens-Mack J."/>
            <person name="Leple J."/>
            <person name="Locascio P."/>
            <person name="Lou Y."/>
            <person name="Lucas S."/>
            <person name="Martin F."/>
            <person name="Montanini B."/>
            <person name="Napoli C."/>
            <person name="Nelson D."/>
            <person name="Nelson C."/>
            <person name="Nieminen K."/>
            <person name="Nilsson O."/>
            <person name="Pereda V."/>
            <person name="Peter G."/>
            <person name="Philippe R."/>
            <person name="Pilate G."/>
            <person name="Poliakov A."/>
            <person name="Razumovskaya J."/>
            <person name="Richardson P."/>
            <person name="Rinaldi C."/>
            <person name="Ritland K."/>
            <person name="Rouze P."/>
            <person name="Ryaboy D."/>
            <person name="Schmutz J."/>
            <person name="Schrader J."/>
            <person name="Segerman B."/>
            <person name="Shin H."/>
            <person name="Siddiqui A."/>
            <person name="Sterky F."/>
            <person name="Terry A."/>
            <person name="Tsai C."/>
            <person name="Uberbacher E."/>
            <person name="Unneberg P."/>
            <person name="Vahala J."/>
            <person name="Wall K."/>
            <person name="Wessler S."/>
            <person name="Yang G."/>
            <person name="Yin T."/>
            <person name="Douglas C."/>
            <person name="Marra M."/>
            <person name="Sandberg G."/>
            <person name="Van De Peer Y."/>
            <person name="Rokhsar D."/>
        </authorList>
    </citation>
    <scope>NUCLEOTIDE SEQUENCE</scope>
    <source>
        <strain evidence="24">Nisqually-1</strain>
    </source>
</reference>
<evidence type="ECO:0000256" key="17">
    <source>
        <dbReference type="ARBA" id="ARBA00023170"/>
    </source>
</evidence>
<evidence type="ECO:0000256" key="12">
    <source>
        <dbReference type="ARBA" id="ARBA00022741"/>
    </source>
</evidence>
<keyword evidence="6" id="KW-0597">Phosphoprotein</keyword>
<evidence type="ECO:0000256" key="5">
    <source>
        <dbReference type="ARBA" id="ARBA00022527"/>
    </source>
</evidence>
<dbReference type="Gene3D" id="3.80.10.10">
    <property type="entry name" value="Ribonuclease Inhibitor"/>
    <property type="match status" value="5"/>
</dbReference>
<dbReference type="EC" id="2.7.11.1" evidence="3"/>
<dbReference type="SMR" id="A0A3N7FAX9"/>
<dbReference type="Pfam" id="PF00560">
    <property type="entry name" value="LRR_1"/>
    <property type="match status" value="7"/>
</dbReference>
<evidence type="ECO:0000256" key="8">
    <source>
        <dbReference type="ARBA" id="ARBA00022679"/>
    </source>
</evidence>
<proteinExistence type="inferred from homology"/>
<accession>A0A3N7FAX9</accession>
<keyword evidence="9" id="KW-0812">Transmembrane</keyword>
<dbReference type="PROSITE" id="PS00107">
    <property type="entry name" value="PROTEIN_KINASE_ATP"/>
    <property type="match status" value="1"/>
</dbReference>
<dbReference type="Pfam" id="PF00069">
    <property type="entry name" value="Pkinase"/>
    <property type="match status" value="1"/>
</dbReference>
<dbReference type="PROSITE" id="PS50011">
    <property type="entry name" value="PROTEIN_KINASE_DOM"/>
    <property type="match status" value="1"/>
</dbReference>
<sequence>MASIDYEPKLLAVLSISFFLSCIFVSSTGLVAALDDSALLASEGKALLESGWWSDYSNLTSHRCKWTGIVCDRAGSITEISPPPEFLKVGNKFGKMNFSCFSNLVRLHLANHELSGSIPHQISILPQLRYLNLSSNYLAGELPSSLGNLSRLVELDFSSNNFINSIPPELGNLKSLVTLSLSYNSFSGPIHSALCHLDNLTHLFMDHNRLEGALPREIGNMRNLEILDVSYNTLNGPIPRTLGRLAKLRSLIFHVNKINGSIPFEIRNLTNLEYLDLSSNILGGSIPSTLGLLSNLNFVDLLGNQINGPIPLKIGNLTNLQYLHLGGNKITGFIPFSLGNLKSLTMLDLSHNQINGSIPLEIQNLTNLKELYLSSNSISGSIPSTLGLLSNLISLDLSDNQITGLIPFLLGNLTSLIILDLSHNQINGSTPLETQNLTNLKELYLSSNSISGSIPSTLGLLSNLTFLDLSNNQITGLIPFLLDNLTSLIILDLSHNQINGSIPLKIQNLTNLEELYLSSNSTSGSIPSTLSLLSNLILLDLSYNQITGLIPFLLGNLTNLTTLYLSHNQINGSIPSSLKYCNNLAYLDLSFNNLSEEIPSELYDLDSLQYVNFSYNNLSGSVSLPLPPPFNFHFTCDFVHGQINNDSATLKATAFEGNKDLHPDFSRCPSIYPPPSKTYLLPSKDSRIIHSIKIFLPITTISLCLLCLGCYLSRCKATEPETTSSKNGDLFSIWNYDGRIAYEDIIAATENFDLRYCIGTGGYGSVYRAQLPSGKLVALKKLHRREAEEPAFDKSFKNEVELLTQIRHRSIVKLYGFCLHQRCMFLVYEYMEKGSLFCALRNDVGAVELKWMKRAHIIEDIAHALSYLHHECNPPIVHRDISSSNVLLNSESKSFVADFGVARLLDPDSSNHTVLAGTYGYIAPELAYTMVVTEKCDVYSFGVVALETLMGRHPGDILSSSAQAITLKEVLDPRLPPPTNEIVIQNICTIASLIFSCLHSNPKNRPSMKFVSQEFLSPKRLLGGLEISLLELRNLDMHTNVGEITVPR</sequence>
<dbReference type="InterPro" id="IPR050647">
    <property type="entry name" value="Plant_LRR-RLKs"/>
</dbReference>
<keyword evidence="10" id="KW-0732">Signal</keyword>
<evidence type="ECO:0000256" key="3">
    <source>
        <dbReference type="ARBA" id="ARBA00012513"/>
    </source>
</evidence>
<dbReference type="OMA" id="RMPSEIG"/>
<dbReference type="AlphaFoldDB" id="A0A3N7FAX9"/>
<evidence type="ECO:0000256" key="7">
    <source>
        <dbReference type="ARBA" id="ARBA00022614"/>
    </source>
</evidence>
<keyword evidence="7" id="KW-0433">Leucine-rich repeat</keyword>
<evidence type="ECO:0000256" key="6">
    <source>
        <dbReference type="ARBA" id="ARBA00022553"/>
    </source>
</evidence>
<evidence type="ECO:0000256" key="4">
    <source>
        <dbReference type="ARBA" id="ARBA00022512"/>
    </source>
</evidence>
<dbReference type="SUPFAM" id="SSF52047">
    <property type="entry name" value="RNI-like"/>
    <property type="match status" value="1"/>
</dbReference>
<dbReference type="PROSITE" id="PS51450">
    <property type="entry name" value="LRR"/>
    <property type="match status" value="8"/>
</dbReference>
<dbReference type="OrthoDB" id="676979at2759"/>
<evidence type="ECO:0000256" key="1">
    <source>
        <dbReference type="ARBA" id="ARBA00004191"/>
    </source>
</evidence>
<evidence type="ECO:0000256" key="9">
    <source>
        <dbReference type="ARBA" id="ARBA00022692"/>
    </source>
</evidence>
<dbReference type="GO" id="GO:0004672">
    <property type="term" value="F:protein kinase activity"/>
    <property type="evidence" value="ECO:0000318"/>
    <property type="project" value="GO_Central"/>
</dbReference>
<dbReference type="SMART" id="SM00365">
    <property type="entry name" value="LRR_SD22"/>
    <property type="match status" value="12"/>
</dbReference>
<dbReference type="GO" id="GO:0016020">
    <property type="term" value="C:membrane"/>
    <property type="evidence" value="ECO:0007669"/>
    <property type="project" value="UniProtKB-SubCell"/>
</dbReference>
<dbReference type="InterPro" id="IPR003591">
    <property type="entry name" value="Leu-rich_rpt_typical-subtyp"/>
</dbReference>
<evidence type="ECO:0000259" key="23">
    <source>
        <dbReference type="PROSITE" id="PS50011"/>
    </source>
</evidence>
<dbReference type="FunFam" id="1.10.510.10:FF:000479">
    <property type="entry name" value="Leucine-rich repeat receptor-like protein kinase"/>
    <property type="match status" value="1"/>
</dbReference>
<dbReference type="EMBL" id="KZ623425">
    <property type="protein sequence ID" value="RQO93736.1"/>
    <property type="molecule type" value="Genomic_DNA"/>
</dbReference>
<reference evidence="24" key="1">
    <citation type="journal article" date="2006" name="Science">
        <title>The genome of black cottonwood, Populus trichocarpa (Torr. &amp; Gray).</title>
        <authorList>
            <person name="Tuskan G.A."/>
            <person name="Difazio S."/>
            <person name="Jansson S."/>
            <person name="Bohlmann J."/>
            <person name="Grigoriev I."/>
            <person name="Hellsten U."/>
            <person name="Putnam N."/>
            <person name="Ralph S."/>
            <person name="Rombauts S."/>
            <person name="Salamov A."/>
            <person name="Schein J."/>
            <person name="Sterck L."/>
            <person name="Aerts A."/>
            <person name="Bhalerao R.R."/>
            <person name="Bhalerao R.P."/>
            <person name="Blaudez D."/>
            <person name="Boerjan W."/>
            <person name="Brun A."/>
            <person name="Brunner A."/>
            <person name="Busov V."/>
            <person name="Campbell M."/>
            <person name="Carlson J."/>
            <person name="Chalot M."/>
            <person name="Chapman J."/>
            <person name="Chen G.L."/>
            <person name="Cooper D."/>
            <person name="Coutinho P.M."/>
            <person name="Couturier J."/>
            <person name="Covert S."/>
            <person name="Cronk Q."/>
            <person name="Cunningham R."/>
            <person name="Davis J."/>
            <person name="Degroeve S."/>
            <person name="Dejardin A."/>
            <person name="Depamphilis C."/>
            <person name="Detter J."/>
            <person name="Dirks B."/>
            <person name="Dubchak I."/>
            <person name="Duplessis S."/>
            <person name="Ehlting J."/>
            <person name="Ellis B."/>
            <person name="Gendler K."/>
            <person name="Goodstein D."/>
            <person name="Gribskov M."/>
            <person name="Grimwood J."/>
            <person name="Groover A."/>
            <person name="Gunter L."/>
            <person name="Hamberger B."/>
            <person name="Heinze B."/>
            <person name="Helariutta Y."/>
            <person name="Henrissat B."/>
            <person name="Holligan D."/>
            <person name="Holt R."/>
            <person name="Huang W."/>
            <person name="Islam-Faridi N."/>
            <person name="Jones S."/>
            <person name="Jones-Rhoades M."/>
            <person name="Jorgensen R."/>
            <person name="Joshi C."/>
            <person name="Kangasjarvi J."/>
            <person name="Karlsson J."/>
            <person name="Kelleher C."/>
            <person name="Kirkpatrick R."/>
            <person name="Kirst M."/>
            <person name="Kohler A."/>
            <person name="Kalluri U."/>
            <person name="Larimer F."/>
            <person name="Leebens-Mack J."/>
            <person name="Leple J.C."/>
            <person name="Locascio P."/>
            <person name="Lou Y."/>
            <person name="Lucas S."/>
            <person name="Martin F."/>
            <person name="Montanini B."/>
            <person name="Napoli C."/>
            <person name="Nelson D.R."/>
            <person name="Nelson C."/>
            <person name="Nieminen K."/>
            <person name="Nilsson O."/>
            <person name="Pereda V."/>
            <person name="Peter G."/>
            <person name="Philippe R."/>
            <person name="Pilate G."/>
            <person name="Poliakov A."/>
            <person name="Razumovskaya J."/>
            <person name="Richardson P."/>
            <person name="Rinaldi C."/>
            <person name="Ritland K."/>
            <person name="Rouze P."/>
            <person name="Ryaboy D."/>
            <person name="Schmutz J."/>
            <person name="Schrader J."/>
            <person name="Segerman B."/>
            <person name="Shin H."/>
            <person name="Siddiqui A."/>
            <person name="Sterky F."/>
            <person name="Terry A."/>
            <person name="Tsai C.J."/>
            <person name="Uberbacher E."/>
            <person name="Unneberg P."/>
            <person name="Vahala J."/>
            <person name="Wall K."/>
            <person name="Wessler S."/>
            <person name="Yang G."/>
            <person name="Yin T."/>
            <person name="Douglas C."/>
            <person name="Marra M."/>
            <person name="Sandberg G."/>
            <person name="Van de Peer Y."/>
            <person name="Rokhsar D."/>
        </authorList>
    </citation>
    <scope>NUCLEOTIDE SEQUENCE [LARGE SCALE GENOMIC DNA]</scope>
    <source>
        <strain evidence="24">Nisqually-1</strain>
    </source>
</reference>
<dbReference type="KEGG" id="pop:7472672"/>
<keyword evidence="4" id="KW-0134">Cell wall</keyword>
<evidence type="ECO:0000256" key="13">
    <source>
        <dbReference type="ARBA" id="ARBA00022777"/>
    </source>
</evidence>
<dbReference type="Gramene" id="Potri.002G008375.1.v4.1">
    <property type="protein sequence ID" value="Potri.002G008375.1.v4.1"/>
    <property type="gene ID" value="Potri.002G008375.v4.1"/>
</dbReference>
<dbReference type="Pfam" id="PF13855">
    <property type="entry name" value="LRR_8"/>
    <property type="match status" value="4"/>
</dbReference>
<comment type="subcellular location">
    <subcellularLocation>
        <location evidence="2">Membrane</location>
        <topology evidence="2">Single-pass type I membrane protein</topology>
    </subcellularLocation>
    <subcellularLocation>
        <location evidence="1">Secreted</location>
        <location evidence="1">Cell wall</location>
    </subcellularLocation>
</comment>
<evidence type="ECO:0000256" key="18">
    <source>
        <dbReference type="ARBA" id="ARBA00023180"/>
    </source>
</evidence>
<dbReference type="FunFam" id="3.80.10.10:FF:000400">
    <property type="entry name" value="Nuclear pore complex protein NUP107"/>
    <property type="match status" value="1"/>
</dbReference>
<dbReference type="STRING" id="3694.A0A3N7FAX9"/>